<dbReference type="Proteomes" id="UP000015530">
    <property type="component" value="Unassembled WGS sequence"/>
</dbReference>
<comment type="caution">
    <text evidence="1">The sequence shown here is derived from an EMBL/GenBank/DDBJ whole genome shotgun (WGS) entry which is preliminary data.</text>
</comment>
<organism evidence="1 2">
    <name type="scientific">Colletotrichum gloeosporioides (strain Cg-14)</name>
    <name type="common">Anthracnose fungus</name>
    <name type="synonym">Glomerella cingulata</name>
    <dbReference type="NCBI Taxonomy" id="1237896"/>
    <lineage>
        <taxon>Eukaryota</taxon>
        <taxon>Fungi</taxon>
        <taxon>Dikarya</taxon>
        <taxon>Ascomycota</taxon>
        <taxon>Pezizomycotina</taxon>
        <taxon>Sordariomycetes</taxon>
        <taxon>Hypocreomycetidae</taxon>
        <taxon>Glomerellales</taxon>
        <taxon>Glomerellaceae</taxon>
        <taxon>Colletotrichum</taxon>
        <taxon>Colletotrichum gloeosporioides species complex</taxon>
    </lineage>
</organism>
<proteinExistence type="predicted"/>
<accession>T0JVX7</accession>
<reference evidence="2" key="1">
    <citation type="journal article" date="2013" name="Mol. Plant Microbe Interact.">
        <title>Global aspects of pacC regulation of pathogenicity genes in Colletotrichum gloeosporioides as revealed by transcriptome analysis.</title>
        <authorList>
            <person name="Alkan N."/>
            <person name="Meng X."/>
            <person name="Friedlander G."/>
            <person name="Reuveni E."/>
            <person name="Sukno S."/>
            <person name="Sherman A."/>
            <person name="Thon M."/>
            <person name="Fluhr R."/>
            <person name="Prusky D."/>
        </authorList>
    </citation>
    <scope>NUCLEOTIDE SEQUENCE [LARGE SCALE GENOMIC DNA]</scope>
    <source>
        <strain evidence="2">Cg-14</strain>
    </source>
</reference>
<dbReference type="HOGENOM" id="CLU_2960622_0_0_1"/>
<name>T0JVX7_COLGC</name>
<evidence type="ECO:0000313" key="2">
    <source>
        <dbReference type="Proteomes" id="UP000015530"/>
    </source>
</evidence>
<dbReference type="EMBL" id="AMYD01004259">
    <property type="protein sequence ID" value="EQB43519.1"/>
    <property type="molecule type" value="Genomic_DNA"/>
</dbReference>
<dbReference type="AlphaFoldDB" id="T0JVX7"/>
<gene>
    <name evidence="1" type="ORF">CGLO_17815</name>
</gene>
<evidence type="ECO:0000313" key="1">
    <source>
        <dbReference type="EMBL" id="EQB43519.1"/>
    </source>
</evidence>
<protein>
    <submittedName>
        <fullName evidence="1">Uncharacterized protein</fullName>
    </submittedName>
</protein>
<sequence>MCTLDLKLTIVSVIIFPLYARWQKCKGTCMSGYKECRSFAALRLKNMNKRIFMMKTKIS</sequence>